<evidence type="ECO:0000256" key="7">
    <source>
        <dbReference type="SAM" id="Phobius"/>
    </source>
</evidence>
<dbReference type="Proteomes" id="UP001153076">
    <property type="component" value="Unassembled WGS sequence"/>
</dbReference>
<feature type="transmembrane region" description="Helical" evidence="7">
    <location>
        <begin position="510"/>
        <end position="529"/>
    </location>
</feature>
<reference evidence="9" key="1">
    <citation type="submission" date="2022-04" db="EMBL/GenBank/DDBJ databases">
        <title>Carnegiea gigantea Genome sequencing and assembly v2.</title>
        <authorList>
            <person name="Copetti D."/>
            <person name="Sanderson M.J."/>
            <person name="Burquez A."/>
            <person name="Wojciechowski M.F."/>
        </authorList>
    </citation>
    <scope>NUCLEOTIDE SEQUENCE</scope>
    <source>
        <strain evidence="9">SGP5-SGP5p</strain>
        <tissue evidence="9">Aerial part</tissue>
    </source>
</reference>
<dbReference type="AlphaFoldDB" id="A0A9Q1QMI5"/>
<dbReference type="OrthoDB" id="5982228at2759"/>
<dbReference type="Pfam" id="PF13906">
    <property type="entry name" value="AA_permease_C"/>
    <property type="match status" value="1"/>
</dbReference>
<gene>
    <name evidence="9" type="ORF">Cgig2_013061</name>
</gene>
<dbReference type="PROSITE" id="PS51257">
    <property type="entry name" value="PROKAR_LIPOPROTEIN"/>
    <property type="match status" value="1"/>
</dbReference>
<dbReference type="InterPro" id="IPR029485">
    <property type="entry name" value="CAT_C"/>
</dbReference>
<feature type="transmembrane region" description="Helical" evidence="7">
    <location>
        <begin position="390"/>
        <end position="409"/>
    </location>
</feature>
<evidence type="ECO:0000256" key="3">
    <source>
        <dbReference type="ARBA" id="ARBA00022692"/>
    </source>
</evidence>
<feature type="transmembrane region" description="Helical" evidence="7">
    <location>
        <begin position="415"/>
        <end position="434"/>
    </location>
</feature>
<evidence type="ECO:0000259" key="8">
    <source>
        <dbReference type="Pfam" id="PF13906"/>
    </source>
</evidence>
<comment type="similarity">
    <text evidence="2">Belongs to the amino acid-polyamine-organocation (APC) superfamily. Cationic amino acid transporter (CAT) (TC 2.A.3.3) family.</text>
</comment>
<comment type="subcellular location">
    <subcellularLocation>
        <location evidence="1">Membrane</location>
        <topology evidence="1">Multi-pass membrane protein</topology>
    </subcellularLocation>
</comment>
<evidence type="ECO:0000256" key="2">
    <source>
        <dbReference type="ARBA" id="ARBA00008572"/>
    </source>
</evidence>
<feature type="transmembrane region" description="Helical" evidence="7">
    <location>
        <begin position="294"/>
        <end position="318"/>
    </location>
</feature>
<feature type="transmembrane region" description="Helical" evidence="7">
    <location>
        <begin position="479"/>
        <end position="498"/>
    </location>
</feature>
<comment type="caution">
    <text evidence="9">The sequence shown here is derived from an EMBL/GenBank/DDBJ whole genome shotgun (WGS) entry which is preliminary data.</text>
</comment>
<feature type="region of interest" description="Disordered" evidence="6">
    <location>
        <begin position="1"/>
        <end position="20"/>
    </location>
</feature>
<feature type="domain" description="Cationic amino acid transporter C-terminal" evidence="8">
    <location>
        <begin position="508"/>
        <end position="557"/>
    </location>
</feature>
<proteinExistence type="inferred from homology"/>
<feature type="transmembrane region" description="Helical" evidence="7">
    <location>
        <begin position="92"/>
        <end position="114"/>
    </location>
</feature>
<feature type="transmembrane region" description="Helical" evidence="7">
    <location>
        <begin position="226"/>
        <end position="243"/>
    </location>
</feature>
<feature type="transmembrane region" description="Helical" evidence="7">
    <location>
        <begin position="189"/>
        <end position="214"/>
    </location>
</feature>
<dbReference type="PANTHER" id="PTHR43243:SF45">
    <property type="entry name" value="CATIONIC AMINO ACID TRANSPORTER 9, CHLOROPLASTIC"/>
    <property type="match status" value="1"/>
</dbReference>
<keyword evidence="5 7" id="KW-0472">Membrane</keyword>
<protein>
    <recommendedName>
        <fullName evidence="8">Cationic amino acid transporter C-terminal domain-containing protein</fullName>
    </recommendedName>
</protein>
<feature type="transmembrane region" description="Helical" evidence="7">
    <location>
        <begin position="65"/>
        <end position="86"/>
    </location>
</feature>
<keyword evidence="3 7" id="KW-0812">Transmembrane</keyword>
<name>A0A9Q1QMI5_9CARY</name>
<dbReference type="GO" id="GO:0016020">
    <property type="term" value="C:membrane"/>
    <property type="evidence" value="ECO:0007669"/>
    <property type="project" value="UniProtKB-SubCell"/>
</dbReference>
<dbReference type="Pfam" id="PF13520">
    <property type="entry name" value="AA_permease_2"/>
    <property type="match status" value="1"/>
</dbReference>
<accession>A0A9Q1QMI5</accession>
<feature type="compositionally biased region" description="Gly residues" evidence="6">
    <location>
        <begin position="1"/>
        <end position="12"/>
    </location>
</feature>
<dbReference type="PANTHER" id="PTHR43243">
    <property type="entry name" value="INNER MEMBRANE TRANSPORTER YGJI-RELATED"/>
    <property type="match status" value="1"/>
</dbReference>
<keyword evidence="4 7" id="KW-1133">Transmembrane helix</keyword>
<organism evidence="9 10">
    <name type="scientific">Carnegiea gigantea</name>
    <dbReference type="NCBI Taxonomy" id="171969"/>
    <lineage>
        <taxon>Eukaryota</taxon>
        <taxon>Viridiplantae</taxon>
        <taxon>Streptophyta</taxon>
        <taxon>Embryophyta</taxon>
        <taxon>Tracheophyta</taxon>
        <taxon>Spermatophyta</taxon>
        <taxon>Magnoliopsida</taxon>
        <taxon>eudicotyledons</taxon>
        <taxon>Gunneridae</taxon>
        <taxon>Pentapetalae</taxon>
        <taxon>Caryophyllales</taxon>
        <taxon>Cactineae</taxon>
        <taxon>Cactaceae</taxon>
        <taxon>Cactoideae</taxon>
        <taxon>Echinocereeae</taxon>
        <taxon>Carnegiea</taxon>
    </lineage>
</organism>
<evidence type="ECO:0000256" key="4">
    <source>
        <dbReference type="ARBA" id="ARBA00022989"/>
    </source>
</evidence>
<evidence type="ECO:0000256" key="5">
    <source>
        <dbReference type="ARBA" id="ARBA00023136"/>
    </source>
</evidence>
<evidence type="ECO:0000256" key="6">
    <source>
        <dbReference type="SAM" id="MobiDB-lite"/>
    </source>
</evidence>
<dbReference type="InterPro" id="IPR002293">
    <property type="entry name" value="AA/rel_permease1"/>
</dbReference>
<dbReference type="EMBL" id="JAKOGI010000039">
    <property type="protein sequence ID" value="KAJ8447284.1"/>
    <property type="molecule type" value="Genomic_DNA"/>
</dbReference>
<feature type="transmembrane region" description="Helical" evidence="7">
    <location>
        <begin position="338"/>
        <end position="361"/>
    </location>
</feature>
<dbReference type="Gene3D" id="1.20.1740.10">
    <property type="entry name" value="Amino acid/polyamine transporter I"/>
    <property type="match status" value="1"/>
</dbReference>
<sequence>MNSGSGRKGSAGGSSSAYPSSSSCLSWWSNFWASACRSKPLDSNSAGVRTSPGDGLVRRLGLFELVLIGVGASIGAGIFVVTGTVARDAGPAVTLCFVLAGASCILNALCYAELASRFPAVVGGAYLYTYSAFNELTAFLVFAQLMLDYHIGAASIARSLASYVVALLQLSPSLNGHIPSWIGHGSDHFLGIFSINALAPILLVVLTVVLCWGVGESSLVNSFMTVTKVVIVIVVIVAGAFKVDVSNWSPFAPNGFNAILTGATVVFFAYVGFDAVANSAEESKRPQRDLPLGIIGSLLICIALYIGVCLVITGMVPFHNLGEDAPLASAFTSKGLKFVSVLISIGAVAGLTTTLLVGLYVQSRLYLGLGRDGLLPKIFARVHPKRHTPINSQVWVGLVAGVMAGLLNVHILSHILSVGTLTGYSVVAACVLSLRFKEKSANQASGRWCSRWAEGVIWLVVLACCGFAAGVMYRFDASYYLLIIPLFIAVVAFAALYLRQVYMEPQGFSCPGVPFLPAVCIFLNIFLFAQLHYEAWARFVIFSIITVGIYAFYGQFHANPSSNETIVYHSASPESPQAR</sequence>
<feature type="transmembrane region" description="Helical" evidence="7">
    <location>
        <begin position="535"/>
        <end position="553"/>
    </location>
</feature>
<feature type="transmembrane region" description="Helical" evidence="7">
    <location>
        <begin position="455"/>
        <end position="473"/>
    </location>
</feature>
<evidence type="ECO:0000313" key="9">
    <source>
        <dbReference type="EMBL" id="KAJ8447284.1"/>
    </source>
</evidence>
<feature type="transmembrane region" description="Helical" evidence="7">
    <location>
        <begin position="126"/>
        <end position="147"/>
    </location>
</feature>
<evidence type="ECO:0000256" key="1">
    <source>
        <dbReference type="ARBA" id="ARBA00004141"/>
    </source>
</evidence>
<feature type="transmembrane region" description="Helical" evidence="7">
    <location>
        <begin position="255"/>
        <end position="273"/>
    </location>
</feature>
<dbReference type="GO" id="GO:0015171">
    <property type="term" value="F:amino acid transmembrane transporter activity"/>
    <property type="evidence" value="ECO:0007669"/>
    <property type="project" value="TreeGrafter"/>
</dbReference>
<evidence type="ECO:0000313" key="10">
    <source>
        <dbReference type="Proteomes" id="UP001153076"/>
    </source>
</evidence>
<keyword evidence="10" id="KW-1185">Reference proteome</keyword>